<dbReference type="Proteomes" id="UP000273159">
    <property type="component" value="Unassembled WGS sequence"/>
</dbReference>
<dbReference type="AlphaFoldDB" id="A0A3B0FV22"/>
<organism evidence="4 5">
    <name type="scientific">Pseudarthrobacter phenanthrenivorans</name>
    <name type="common">Arthrobacter phenanthrenivorans</name>
    <dbReference type="NCBI Taxonomy" id="361575"/>
    <lineage>
        <taxon>Bacteria</taxon>
        <taxon>Bacillati</taxon>
        <taxon>Actinomycetota</taxon>
        <taxon>Actinomycetes</taxon>
        <taxon>Micrococcales</taxon>
        <taxon>Micrococcaceae</taxon>
        <taxon>Pseudarthrobacter</taxon>
    </lineage>
</organism>
<evidence type="ECO:0000313" key="5">
    <source>
        <dbReference type="Proteomes" id="UP000273159"/>
    </source>
</evidence>
<feature type="compositionally biased region" description="Basic and acidic residues" evidence="1">
    <location>
        <begin position="49"/>
        <end position="62"/>
    </location>
</feature>
<feature type="transmembrane region" description="Helical" evidence="2">
    <location>
        <begin position="71"/>
        <end position="94"/>
    </location>
</feature>
<keyword evidence="2" id="KW-1133">Transmembrane helix</keyword>
<accession>A0A3B0FV22</accession>
<evidence type="ECO:0000313" key="4">
    <source>
        <dbReference type="EMBL" id="RKO23665.1"/>
    </source>
</evidence>
<proteinExistence type="predicted"/>
<gene>
    <name evidence="4" type="ORF">D7Z96_10260</name>
</gene>
<keyword evidence="2" id="KW-0812">Transmembrane</keyword>
<reference evidence="4 5" key="1">
    <citation type="submission" date="2018-10" db="EMBL/GenBank/DDBJ databases">
        <title>Genome-guide identification and characterization of bacteria that degrade polycyclic aromatic hydrocarbons and resist hexavalent chromium simultaneously.</title>
        <authorList>
            <person name="Feng H."/>
        </authorList>
    </citation>
    <scope>NUCLEOTIDE SEQUENCE [LARGE SCALE GENOMIC DNA]</scope>
    <source>
        <strain evidence="4 5">J015</strain>
    </source>
</reference>
<dbReference type="EMBL" id="RBNH01000008">
    <property type="protein sequence ID" value="RKO23665.1"/>
    <property type="molecule type" value="Genomic_DNA"/>
</dbReference>
<feature type="domain" description="Septum formation-related" evidence="3">
    <location>
        <begin position="133"/>
        <end position="223"/>
    </location>
</feature>
<keyword evidence="2" id="KW-0472">Membrane</keyword>
<feature type="compositionally biased region" description="Basic residues" evidence="1">
    <location>
        <begin position="10"/>
        <end position="19"/>
    </location>
</feature>
<sequence length="239" mass="25858">MHRPQTGCPMRRKRRRMHPVNHQDVPPKPAAPPTAGIPRVPAPAAEPVLHPHMEPQGPRERRPARIDRRKMWIAIFIAVLLAVIGSLVWLALWLRSGPDTGTDSAAAGVLETTATPPATPLPLPREGVQPPDYALGDCFKDFDPEALASTVVPCDTPHSAQLVALYRYPGEESYPGAEALKAKALEACQAARLGPAANDYALNYERSFPSTTSWESGDRRVDCYVTAPGGNVINASVLP</sequence>
<evidence type="ECO:0000256" key="2">
    <source>
        <dbReference type="SAM" id="Phobius"/>
    </source>
</evidence>
<name>A0A3B0FV22_PSEPS</name>
<dbReference type="Pfam" id="PF13845">
    <property type="entry name" value="Septum_form"/>
    <property type="match status" value="1"/>
</dbReference>
<evidence type="ECO:0000256" key="1">
    <source>
        <dbReference type="SAM" id="MobiDB-lite"/>
    </source>
</evidence>
<comment type="caution">
    <text evidence="4">The sequence shown here is derived from an EMBL/GenBank/DDBJ whole genome shotgun (WGS) entry which is preliminary data.</text>
</comment>
<dbReference type="InterPro" id="IPR026004">
    <property type="entry name" value="Septum_form"/>
</dbReference>
<reference evidence="5" key="2">
    <citation type="submission" date="2018-10" db="EMBL/GenBank/DDBJ databases">
        <authorList>
            <person name="Wang Y."/>
            <person name="Wang J."/>
            <person name="Yang X."/>
            <person name="Wang Z."/>
            <person name="Huang Y."/>
        </authorList>
    </citation>
    <scope>NUCLEOTIDE SEQUENCE [LARGE SCALE GENOMIC DNA]</scope>
    <source>
        <strain evidence="5">J015</strain>
    </source>
</reference>
<feature type="region of interest" description="Disordered" evidence="1">
    <location>
        <begin position="1"/>
        <end position="62"/>
    </location>
</feature>
<protein>
    <recommendedName>
        <fullName evidence="3">Septum formation-related domain-containing protein</fullName>
    </recommendedName>
</protein>
<evidence type="ECO:0000259" key="3">
    <source>
        <dbReference type="Pfam" id="PF13845"/>
    </source>
</evidence>